<dbReference type="InterPro" id="IPR008271">
    <property type="entry name" value="Ser/Thr_kinase_AS"/>
</dbReference>
<evidence type="ECO:0000313" key="5">
    <source>
        <dbReference type="Proteomes" id="UP000295781"/>
    </source>
</evidence>
<sequence length="1301" mass="137262">MRAGEIVDRRFEVECLAGSGGMGHVYRARDRHTGEPVALKVLRRSGKSELGRFSCEVEALAALRIPGVVRYLAHGITAGGKPYLVMEWVSGETLAERITRRGLTPVEGVEVVARVAETLGALHRRGVVHRDLKPGNLLLVEGRLDRVMVLDFGIARFRIDQRLTMPGTVLGTPEFMAPEQARGERSVDARADVFALGCVLFKCLTGRAAFQGAGALAVLVKVLLDEPPRLRELRPELPAALDALVARMLAKQPGARPRDGAEVAEALRALDLRAAEGSAGGEPAAPARVLELTSSERRVTCLVLAHESTGPDDETRSQEEEQERALGRAEALRALAARYQGQMELIDARSPLLVLTSAEAATDLAAQAARCALSLQALLGGAPVSLVTGRAELSARVPMGELIDRAVQLLPPRGEPAPPAAVRIDDLTAGLLGGRFETSCEGGARFVHGALDDLGGVTAPALLGKQVACVGRERELSVLRAELDRCIEESTSGALLVVAAAGMGKSRLRQELLAGLPARGGPRVEVWMGQGDPMSSGSAFGLLSRALRRAMGIVGGEPIEERRRKVRARVERHPELDVARVSAFLGELVGAPFPDGDVQVGAARRNRLLMGDQLRLSWEELIRAECAKQPVLLILEDLQWGDLPTLTMVEAALRRLKDLPLLVLGLGRPEVHELFPGLSQGAFGNQLALPPLTRRASERLVRAALGEEVSGELVATLVQRADGNPFYLEEQARAVAAGHGADLPETVLAMVQARIEALDAEARRVLRAASVFGQAFWPSGVSALLGGAEATRWLSELERREIVHRRGPGRLRGEVEYRFRHALVREAAYGMLTEADRRLGHALAGAWLEGAGEPDAMALAEHFERGAVPARAAAAYLRAAQHALEGNDLGAAIARAERGLACAPEPAVMGALRLAQAEAHVWRGDLALAEQRGTEAVEHLAPGSAPWFAAIFQVVAAASKQGGFDRVERWMAAALAAPALAGAESARSTCLCAGAATLAFAGRPAVVDALMAAVERALGDGPSASAEVVAGLHQARAFRAMSGGDPGACVTGLEAALAAFEQVGDRRNACITRANLGYGYGELGDFGGAEAALRSALETADRMGLHEVAAAAQASLGQVLAYRGKLAEARAVEEAALASSQRLGDPRAEVVSRSYLAKIALLAGDFAAAEREARLAEALESASPLRVAAAAIRARALLGLGRAGEALAAAGEALGALESLGGLEEGESMIRLVHAEALAASGDPERAAAAIAAARDRLLARAASVRDPAWRWRFLCLVPDNARTLSLAEQWVGAACQVDHG</sequence>
<dbReference type="GO" id="GO:0005524">
    <property type="term" value="F:ATP binding"/>
    <property type="evidence" value="ECO:0007669"/>
    <property type="project" value="UniProtKB-KW"/>
</dbReference>
<dbReference type="InterPro" id="IPR000719">
    <property type="entry name" value="Prot_kinase_dom"/>
</dbReference>
<dbReference type="InterPro" id="IPR011009">
    <property type="entry name" value="Kinase-like_dom_sf"/>
</dbReference>
<evidence type="ECO:0000256" key="1">
    <source>
        <dbReference type="ARBA" id="ARBA00022741"/>
    </source>
</evidence>
<dbReference type="SMART" id="SM00220">
    <property type="entry name" value="S_TKc"/>
    <property type="match status" value="1"/>
</dbReference>
<organism evidence="4 5">
    <name type="scientific">Sorangium cellulosum</name>
    <name type="common">Polyangium cellulosum</name>
    <dbReference type="NCBI Taxonomy" id="56"/>
    <lineage>
        <taxon>Bacteria</taxon>
        <taxon>Pseudomonadati</taxon>
        <taxon>Myxococcota</taxon>
        <taxon>Polyangia</taxon>
        <taxon>Polyangiales</taxon>
        <taxon>Polyangiaceae</taxon>
        <taxon>Sorangium</taxon>
    </lineage>
</organism>
<dbReference type="Gene3D" id="1.10.510.10">
    <property type="entry name" value="Transferase(Phosphotransferase) domain 1"/>
    <property type="match status" value="1"/>
</dbReference>
<dbReference type="Gene3D" id="1.25.40.10">
    <property type="entry name" value="Tetratricopeptide repeat domain"/>
    <property type="match status" value="1"/>
</dbReference>
<dbReference type="CDD" id="cd14014">
    <property type="entry name" value="STKc_PknB_like"/>
    <property type="match status" value="1"/>
</dbReference>
<evidence type="ECO:0000259" key="3">
    <source>
        <dbReference type="PROSITE" id="PS50011"/>
    </source>
</evidence>
<dbReference type="InterPro" id="IPR041664">
    <property type="entry name" value="AAA_16"/>
</dbReference>
<keyword evidence="1" id="KW-0547">Nucleotide-binding</keyword>
<dbReference type="Proteomes" id="UP000295781">
    <property type="component" value="Chromosome"/>
</dbReference>
<dbReference type="InterPro" id="IPR011990">
    <property type="entry name" value="TPR-like_helical_dom_sf"/>
</dbReference>
<dbReference type="SUPFAM" id="SSF56112">
    <property type="entry name" value="Protein kinase-like (PK-like)"/>
    <property type="match status" value="1"/>
</dbReference>
<dbReference type="SUPFAM" id="SSF52540">
    <property type="entry name" value="P-loop containing nucleoside triphosphate hydrolases"/>
    <property type="match status" value="1"/>
</dbReference>
<dbReference type="Pfam" id="PF00069">
    <property type="entry name" value="Pkinase"/>
    <property type="match status" value="1"/>
</dbReference>
<dbReference type="PANTHER" id="PTHR16305:SF28">
    <property type="entry name" value="GUANYLATE CYCLASE DOMAIN-CONTAINING PROTEIN"/>
    <property type="match status" value="1"/>
</dbReference>
<dbReference type="GO" id="GO:0005737">
    <property type="term" value="C:cytoplasm"/>
    <property type="evidence" value="ECO:0007669"/>
    <property type="project" value="TreeGrafter"/>
</dbReference>
<dbReference type="GO" id="GO:0004674">
    <property type="term" value="F:protein serine/threonine kinase activity"/>
    <property type="evidence" value="ECO:0007669"/>
    <property type="project" value="UniProtKB-EC"/>
</dbReference>
<dbReference type="EC" id="2.7.11.1" evidence="4"/>
<protein>
    <submittedName>
        <fullName evidence="4">Protein kinase</fullName>
        <ecNumber evidence="4">2.7.11.1</ecNumber>
    </submittedName>
</protein>
<dbReference type="Pfam" id="PF13191">
    <property type="entry name" value="AAA_16"/>
    <property type="match status" value="1"/>
</dbReference>
<dbReference type="PANTHER" id="PTHR16305">
    <property type="entry name" value="TESTICULAR SOLUBLE ADENYLYL CYCLASE"/>
    <property type="match status" value="1"/>
</dbReference>
<feature type="domain" description="Protein kinase" evidence="3">
    <location>
        <begin position="11"/>
        <end position="268"/>
    </location>
</feature>
<evidence type="ECO:0000313" key="4">
    <source>
        <dbReference type="EMBL" id="AUX25761.1"/>
    </source>
</evidence>
<dbReference type="PROSITE" id="PS00108">
    <property type="entry name" value="PROTEIN_KINASE_ST"/>
    <property type="match status" value="1"/>
</dbReference>
<gene>
    <name evidence="4" type="ORF">SOCEGT47_063120</name>
</gene>
<accession>A0A4P2Q930</accession>
<keyword evidence="4" id="KW-0808">Transferase</keyword>
<evidence type="ECO:0000256" key="2">
    <source>
        <dbReference type="ARBA" id="ARBA00022840"/>
    </source>
</evidence>
<keyword evidence="4" id="KW-0418">Kinase</keyword>
<dbReference type="PROSITE" id="PS50011">
    <property type="entry name" value="PROTEIN_KINASE_DOM"/>
    <property type="match status" value="1"/>
</dbReference>
<dbReference type="SUPFAM" id="SSF48452">
    <property type="entry name" value="TPR-like"/>
    <property type="match status" value="1"/>
</dbReference>
<dbReference type="EMBL" id="CP012670">
    <property type="protein sequence ID" value="AUX25761.1"/>
    <property type="molecule type" value="Genomic_DNA"/>
</dbReference>
<dbReference type="OrthoDB" id="5476413at2"/>
<dbReference type="Gene3D" id="3.30.200.20">
    <property type="entry name" value="Phosphorylase Kinase, domain 1"/>
    <property type="match status" value="1"/>
</dbReference>
<dbReference type="GO" id="GO:0004016">
    <property type="term" value="F:adenylate cyclase activity"/>
    <property type="evidence" value="ECO:0007669"/>
    <property type="project" value="TreeGrafter"/>
</dbReference>
<dbReference type="InterPro" id="IPR027417">
    <property type="entry name" value="P-loop_NTPase"/>
</dbReference>
<reference evidence="4 5" key="1">
    <citation type="submission" date="2015-09" db="EMBL/GenBank/DDBJ databases">
        <title>Sorangium comparison.</title>
        <authorList>
            <person name="Zaburannyi N."/>
            <person name="Bunk B."/>
            <person name="Overmann J."/>
            <person name="Mueller R."/>
        </authorList>
    </citation>
    <scope>NUCLEOTIDE SEQUENCE [LARGE SCALE GENOMIC DNA]</scope>
    <source>
        <strain evidence="4 5">So ceGT47</strain>
    </source>
</reference>
<name>A0A4P2Q930_SORCE</name>
<proteinExistence type="predicted"/>
<keyword evidence="2" id="KW-0067">ATP-binding</keyword>
<dbReference type="RefSeq" id="WP_129356960.1">
    <property type="nucleotide sequence ID" value="NZ_CP012670.1"/>
</dbReference>